<proteinExistence type="predicted"/>
<sequence>MKKILIFALIIYTQQLCTRTDEIKELAYASDDQNLYTTHSESTRPVHVPVFERVPVSVPHPVPYAVPQYIKVPIPQPFPQYTKVQHPIQVPVYKVVPEIIEKPAPYTIEKPFPIEVEKPFPVEVVKKFEVPVPRPYPVHMIYYKHISEDDATQKIVVKPTKQIQQHLQYLQQLKQLQKFQLQQQHQIKARTEKINQKTDKPKAKSQKRFIKKSHGHN</sequence>
<dbReference type="EMBL" id="JADBJN010000003">
    <property type="protein sequence ID" value="KAG5671842.1"/>
    <property type="molecule type" value="Genomic_DNA"/>
</dbReference>
<feature type="compositionally biased region" description="Basic and acidic residues" evidence="1">
    <location>
        <begin position="193"/>
        <end position="202"/>
    </location>
</feature>
<feature type="compositionally biased region" description="Basic residues" evidence="1">
    <location>
        <begin position="203"/>
        <end position="217"/>
    </location>
</feature>
<dbReference type="PANTHER" id="PTHR47771:SF13">
    <property type="entry name" value="HDC01644"/>
    <property type="match status" value="1"/>
</dbReference>
<evidence type="ECO:0000256" key="1">
    <source>
        <dbReference type="SAM" id="MobiDB-lite"/>
    </source>
</evidence>
<feature type="signal peptide" evidence="2">
    <location>
        <begin position="1"/>
        <end position="20"/>
    </location>
</feature>
<evidence type="ECO:0000256" key="2">
    <source>
        <dbReference type="SAM" id="SignalP"/>
    </source>
</evidence>
<keyword evidence="4" id="KW-1185">Reference proteome</keyword>
<feature type="chain" id="PRO_5039946856" evidence="2">
    <location>
        <begin position="21"/>
        <end position="217"/>
    </location>
</feature>
<protein>
    <submittedName>
        <fullName evidence="3">Uncharacterized protein</fullName>
    </submittedName>
</protein>
<gene>
    <name evidence="3" type="ORF">PVAND_002016</name>
</gene>
<reference evidence="3" key="1">
    <citation type="submission" date="2021-03" db="EMBL/GenBank/DDBJ databases">
        <title>Chromosome level genome of the anhydrobiotic midge Polypedilum vanderplanki.</title>
        <authorList>
            <person name="Yoshida Y."/>
            <person name="Kikawada T."/>
            <person name="Gusev O."/>
        </authorList>
    </citation>
    <scope>NUCLEOTIDE SEQUENCE</scope>
    <source>
        <strain evidence="3">NIAS01</strain>
        <tissue evidence="3">Whole body or cell culture</tissue>
    </source>
</reference>
<evidence type="ECO:0000313" key="4">
    <source>
        <dbReference type="Proteomes" id="UP001107558"/>
    </source>
</evidence>
<dbReference type="OrthoDB" id="6620433at2759"/>
<dbReference type="AlphaFoldDB" id="A0A9J6BQ05"/>
<evidence type="ECO:0000313" key="3">
    <source>
        <dbReference type="EMBL" id="KAG5671842.1"/>
    </source>
</evidence>
<dbReference type="PANTHER" id="PTHR47771">
    <property type="entry name" value="LD27203P-RELATED"/>
    <property type="match status" value="1"/>
</dbReference>
<accession>A0A9J6BQ05</accession>
<comment type="caution">
    <text evidence="3">The sequence shown here is derived from an EMBL/GenBank/DDBJ whole genome shotgun (WGS) entry which is preliminary data.</text>
</comment>
<name>A0A9J6BQ05_POLVA</name>
<feature type="region of interest" description="Disordered" evidence="1">
    <location>
        <begin position="193"/>
        <end position="217"/>
    </location>
</feature>
<dbReference type="Proteomes" id="UP001107558">
    <property type="component" value="Chromosome 3"/>
</dbReference>
<organism evidence="3 4">
    <name type="scientific">Polypedilum vanderplanki</name>
    <name type="common">Sleeping chironomid midge</name>
    <dbReference type="NCBI Taxonomy" id="319348"/>
    <lineage>
        <taxon>Eukaryota</taxon>
        <taxon>Metazoa</taxon>
        <taxon>Ecdysozoa</taxon>
        <taxon>Arthropoda</taxon>
        <taxon>Hexapoda</taxon>
        <taxon>Insecta</taxon>
        <taxon>Pterygota</taxon>
        <taxon>Neoptera</taxon>
        <taxon>Endopterygota</taxon>
        <taxon>Diptera</taxon>
        <taxon>Nematocera</taxon>
        <taxon>Chironomoidea</taxon>
        <taxon>Chironomidae</taxon>
        <taxon>Chironominae</taxon>
        <taxon>Polypedilum</taxon>
        <taxon>Polypedilum</taxon>
    </lineage>
</organism>
<keyword evidence="2" id="KW-0732">Signal</keyword>